<accession>A0ABM7Z962</accession>
<protein>
    <recommendedName>
        <fullName evidence="1">Nif11 domain-containing protein</fullName>
    </recommendedName>
</protein>
<reference evidence="2" key="1">
    <citation type="submission" date="2022-04" db="EMBL/GenBank/DDBJ databases">
        <title>Complete genome sequence of a cyanobacterium, Nostoc sp. SO-36, isolated in Antarctica.</title>
        <authorList>
            <person name="Kanesaki Y."/>
            <person name="Effendi D."/>
            <person name="Sakamoto T."/>
            <person name="Ohtani S."/>
            <person name="Awai K."/>
        </authorList>
    </citation>
    <scope>NUCLEOTIDE SEQUENCE</scope>
    <source>
        <strain evidence="2">SO-36</strain>
    </source>
</reference>
<dbReference type="EMBL" id="AP025732">
    <property type="protein sequence ID" value="BDI19764.1"/>
    <property type="molecule type" value="Genomic_DNA"/>
</dbReference>
<dbReference type="InterPro" id="IPR022516">
    <property type="entry name" value="CHP03798_Ocin"/>
</dbReference>
<dbReference type="RefSeq" id="WP_251957325.1">
    <property type="nucleotide sequence ID" value="NZ_AP025732.1"/>
</dbReference>
<dbReference type="Proteomes" id="UP001055453">
    <property type="component" value="Chromosome"/>
</dbReference>
<organism evidence="2 3">
    <name type="scientific">Nostoc cf. commune SO-36</name>
    <dbReference type="NCBI Taxonomy" id="449208"/>
    <lineage>
        <taxon>Bacteria</taxon>
        <taxon>Bacillati</taxon>
        <taxon>Cyanobacteriota</taxon>
        <taxon>Cyanophyceae</taxon>
        <taxon>Nostocales</taxon>
        <taxon>Nostocaceae</taxon>
        <taxon>Nostoc</taxon>
    </lineage>
</organism>
<dbReference type="NCBIfam" id="TIGR03798">
    <property type="entry name" value="leader_Nif11"/>
    <property type="match status" value="1"/>
</dbReference>
<feature type="domain" description="Nif11" evidence="1">
    <location>
        <begin position="1"/>
        <end position="47"/>
    </location>
</feature>
<gene>
    <name evidence="2" type="ORF">ANSO36C_55660</name>
</gene>
<evidence type="ECO:0000313" key="3">
    <source>
        <dbReference type="Proteomes" id="UP001055453"/>
    </source>
</evidence>
<sequence length="132" mass="12896">MSIQNAKAFFNAVLTNDNFRSQLQSPKTNEERAVAIRAAGYDFTPEESQQLLNQIIQAAAISNSLSEAELEAVSGGLLGAVTGPGALLVGSATGIGGAVGGAVTAVLSGTDPVPAAVGGAVGGFVGGAQGPA</sequence>
<name>A0ABM7Z962_NOSCO</name>
<evidence type="ECO:0000313" key="2">
    <source>
        <dbReference type="EMBL" id="BDI19764.1"/>
    </source>
</evidence>
<proteinExistence type="predicted"/>
<dbReference type="InterPro" id="IPR012903">
    <property type="entry name" value="Nif11"/>
</dbReference>
<keyword evidence="3" id="KW-1185">Reference proteome</keyword>
<evidence type="ECO:0000259" key="1">
    <source>
        <dbReference type="Pfam" id="PF07862"/>
    </source>
</evidence>
<dbReference type="Pfam" id="PF07862">
    <property type="entry name" value="Nif11"/>
    <property type="match status" value="1"/>
</dbReference>